<reference evidence="2 4" key="1">
    <citation type="journal article" date="2010" name="J. Bacteriol.">
        <title>Complete genome sequence of Halalkalicoccus jeotgali B3(T), an extremely halophilic archaeon.</title>
        <authorList>
            <person name="Roh S.W."/>
            <person name="Nam Y.D."/>
            <person name="Nam S.H."/>
            <person name="Choi S.H."/>
            <person name="Park H.S."/>
            <person name="Bae J.W."/>
        </authorList>
    </citation>
    <scope>NUCLEOTIDE SEQUENCE [LARGE SCALE GENOMIC DNA]</scope>
    <source>
        <strain evidence="2">B3</strain>
        <strain evidence="4">DSM 18796 / CECT 7217 / JCM 14584 / KCTC 4019 / B3</strain>
    </source>
</reference>
<keyword evidence="1" id="KW-1133">Transmembrane helix</keyword>
<dbReference type="EMBL" id="AOHV01000043">
    <property type="protein sequence ID" value="ELY33352.1"/>
    <property type="molecule type" value="Genomic_DNA"/>
</dbReference>
<evidence type="ECO:0000313" key="2">
    <source>
        <dbReference type="EMBL" id="ADJ13626.1"/>
    </source>
</evidence>
<reference evidence="3 5" key="2">
    <citation type="journal article" date="2014" name="PLoS Genet.">
        <title>Phylogenetically driven sequencing of extremely halophilic archaea reveals strategies for static and dynamic osmo-response.</title>
        <authorList>
            <person name="Becker E.A."/>
            <person name="Seitzer P.M."/>
            <person name="Tritt A."/>
            <person name="Larsen D."/>
            <person name="Krusor M."/>
            <person name="Yao A.I."/>
            <person name="Wu D."/>
            <person name="Madern D."/>
            <person name="Eisen J.A."/>
            <person name="Darling A.E."/>
            <person name="Facciotti M.T."/>
        </authorList>
    </citation>
    <scope>NUCLEOTIDE SEQUENCE [LARGE SCALE GENOMIC DNA]</scope>
    <source>
        <strain evidence="3">B3</strain>
        <strain evidence="5">DSM 18796 / CECT 7217 / JCM 14584 / KCTC 4019 / B3</strain>
    </source>
</reference>
<organism evidence="2 4">
    <name type="scientific">Halalkalicoccus jeotgali (strain DSM 18796 / CECT 7217 / JCM 14584 / KCTC 4019 / B3)</name>
    <dbReference type="NCBI Taxonomy" id="795797"/>
    <lineage>
        <taxon>Archaea</taxon>
        <taxon>Methanobacteriati</taxon>
        <taxon>Methanobacteriota</taxon>
        <taxon>Stenosarchaea group</taxon>
        <taxon>Halobacteria</taxon>
        <taxon>Halobacteriales</taxon>
        <taxon>Halococcaceae</taxon>
        <taxon>Halalkalicoccus</taxon>
    </lineage>
</organism>
<proteinExistence type="predicted"/>
<name>D8J545_HALJB</name>
<dbReference type="Proteomes" id="UP000011645">
    <property type="component" value="Unassembled WGS sequence"/>
</dbReference>
<dbReference type="PATRIC" id="fig|795797.18.peg.235"/>
<dbReference type="EMBL" id="CP002062">
    <property type="protein sequence ID" value="ADJ13626.1"/>
    <property type="molecule type" value="Genomic_DNA"/>
</dbReference>
<accession>D8J545</accession>
<feature type="transmembrane region" description="Helical" evidence="1">
    <location>
        <begin position="71"/>
        <end position="91"/>
    </location>
</feature>
<evidence type="ECO:0000313" key="4">
    <source>
        <dbReference type="Proteomes" id="UP000000390"/>
    </source>
</evidence>
<feature type="transmembrane region" description="Helical" evidence="1">
    <location>
        <begin position="33"/>
        <end position="50"/>
    </location>
</feature>
<gene>
    <name evidence="2" type="ordered locus">HacjB3_01165</name>
    <name evidence="3" type="ORF">C497_18167</name>
</gene>
<keyword evidence="1" id="KW-0812">Transmembrane</keyword>
<dbReference type="Proteomes" id="UP000000390">
    <property type="component" value="Chromosome"/>
</dbReference>
<evidence type="ECO:0000313" key="5">
    <source>
        <dbReference type="Proteomes" id="UP000011645"/>
    </source>
</evidence>
<keyword evidence="5" id="KW-1185">Reference proteome</keyword>
<dbReference type="KEGG" id="hje:HacjB3_01165"/>
<evidence type="ECO:0000313" key="3">
    <source>
        <dbReference type="EMBL" id="ELY33352.1"/>
    </source>
</evidence>
<dbReference type="AlphaFoldDB" id="D8J545"/>
<protein>
    <submittedName>
        <fullName evidence="2">Uncharacterized protein</fullName>
    </submittedName>
</protein>
<sequence length="118" mass="12614">MRLVWPVMVTVATALIAYPGLQAFVQGASVGEWIVDIVLGLLLLILYVGIKLGARLEEDRTSSGQSGPTERILVTVFALWFAVGAVFLVTVRSSFDVIGFTITGAIGGVVMLALLYRS</sequence>
<dbReference type="HOGENOM" id="CLU_2067726_0_0_2"/>
<feature type="transmembrane region" description="Helical" evidence="1">
    <location>
        <begin position="97"/>
        <end position="116"/>
    </location>
</feature>
<evidence type="ECO:0000256" key="1">
    <source>
        <dbReference type="SAM" id="Phobius"/>
    </source>
</evidence>
<keyword evidence="1" id="KW-0472">Membrane</keyword>